<keyword evidence="8" id="KW-0503">Monooxygenase</keyword>
<comment type="pathway">
    <text evidence="2">Secondary metabolite biosynthesis.</text>
</comment>
<evidence type="ECO:0000313" key="11">
    <source>
        <dbReference type="Proteomes" id="UP000326565"/>
    </source>
</evidence>
<evidence type="ECO:0000313" key="10">
    <source>
        <dbReference type="EMBL" id="KAB8078936.1"/>
    </source>
</evidence>
<feature type="binding site" description="axial binding residue" evidence="9">
    <location>
        <position position="186"/>
    </location>
    <ligand>
        <name>heme</name>
        <dbReference type="ChEBI" id="CHEBI:30413"/>
    </ligand>
    <ligandPart>
        <name>Fe</name>
        <dbReference type="ChEBI" id="CHEBI:18248"/>
    </ligandPart>
</feature>
<proteinExistence type="inferred from homology"/>
<name>A0A5N5XE02_9EURO</name>
<dbReference type="GO" id="GO:0004497">
    <property type="term" value="F:monooxygenase activity"/>
    <property type="evidence" value="ECO:0007669"/>
    <property type="project" value="UniProtKB-KW"/>
</dbReference>
<keyword evidence="5 9" id="KW-0479">Metal-binding</keyword>
<dbReference type="InterPro" id="IPR050121">
    <property type="entry name" value="Cytochrome_P450_monoxygenase"/>
</dbReference>
<evidence type="ECO:0008006" key="12">
    <source>
        <dbReference type="Google" id="ProtNLM"/>
    </source>
</evidence>
<gene>
    <name evidence="10" type="ORF">BDV29DRAFT_165563</name>
</gene>
<evidence type="ECO:0000256" key="5">
    <source>
        <dbReference type="ARBA" id="ARBA00022723"/>
    </source>
</evidence>
<dbReference type="PANTHER" id="PTHR24305">
    <property type="entry name" value="CYTOCHROME P450"/>
    <property type="match status" value="1"/>
</dbReference>
<evidence type="ECO:0000256" key="2">
    <source>
        <dbReference type="ARBA" id="ARBA00005179"/>
    </source>
</evidence>
<comment type="similarity">
    <text evidence="3">Belongs to the cytochrome P450 family.</text>
</comment>
<comment type="cofactor">
    <cofactor evidence="1 9">
        <name>heme</name>
        <dbReference type="ChEBI" id="CHEBI:30413"/>
    </cofactor>
</comment>
<evidence type="ECO:0000256" key="6">
    <source>
        <dbReference type="ARBA" id="ARBA00023002"/>
    </source>
</evidence>
<evidence type="ECO:0000256" key="4">
    <source>
        <dbReference type="ARBA" id="ARBA00022617"/>
    </source>
</evidence>
<sequence>MDLVIAEYMKTRPAGPTIDPHFETWAIIQIRLFLFVAHDSKAVTIVYCLYLLSKHPAALARIRAEHDEIFGPDVSSAAELLKQRPELINHLSYTLAVMKETPRLSFHPQMALEVVYRTQLLRDQTVECCLRKSLQFGLCTAPSIAALCIGRTQILSSPTAGLLELIIPCIPQPGDLEAFEQGPRDCVGQKIALLEVKITLLMVVREFDFKGQYVAWDHLHPSHGPNTMFGERCLPHPKRIRSSSSGVSL</sequence>
<dbReference type="OrthoDB" id="10029320at2759"/>
<dbReference type="Gene3D" id="1.10.630.10">
    <property type="entry name" value="Cytochrome P450"/>
    <property type="match status" value="2"/>
</dbReference>
<keyword evidence="4 9" id="KW-0349">Heme</keyword>
<dbReference type="PRINTS" id="PR00463">
    <property type="entry name" value="EP450I"/>
</dbReference>
<keyword evidence="7 9" id="KW-0408">Iron</keyword>
<dbReference type="GO" id="GO:0016705">
    <property type="term" value="F:oxidoreductase activity, acting on paired donors, with incorporation or reduction of molecular oxygen"/>
    <property type="evidence" value="ECO:0007669"/>
    <property type="project" value="InterPro"/>
</dbReference>
<evidence type="ECO:0000256" key="8">
    <source>
        <dbReference type="ARBA" id="ARBA00023033"/>
    </source>
</evidence>
<dbReference type="SUPFAM" id="SSF48264">
    <property type="entry name" value="Cytochrome P450"/>
    <property type="match status" value="2"/>
</dbReference>
<organism evidence="10 11">
    <name type="scientific">Aspergillus leporis</name>
    <dbReference type="NCBI Taxonomy" id="41062"/>
    <lineage>
        <taxon>Eukaryota</taxon>
        <taxon>Fungi</taxon>
        <taxon>Dikarya</taxon>
        <taxon>Ascomycota</taxon>
        <taxon>Pezizomycotina</taxon>
        <taxon>Eurotiomycetes</taxon>
        <taxon>Eurotiomycetidae</taxon>
        <taxon>Eurotiales</taxon>
        <taxon>Aspergillaceae</taxon>
        <taxon>Aspergillus</taxon>
        <taxon>Aspergillus subgen. Circumdati</taxon>
    </lineage>
</organism>
<dbReference type="InterPro" id="IPR036396">
    <property type="entry name" value="Cyt_P450_sf"/>
</dbReference>
<dbReference type="Proteomes" id="UP000326565">
    <property type="component" value="Unassembled WGS sequence"/>
</dbReference>
<dbReference type="GO" id="GO:0005506">
    <property type="term" value="F:iron ion binding"/>
    <property type="evidence" value="ECO:0007669"/>
    <property type="project" value="InterPro"/>
</dbReference>
<dbReference type="Pfam" id="PF00067">
    <property type="entry name" value="p450"/>
    <property type="match status" value="2"/>
</dbReference>
<dbReference type="GO" id="GO:0020037">
    <property type="term" value="F:heme binding"/>
    <property type="evidence" value="ECO:0007669"/>
    <property type="project" value="InterPro"/>
</dbReference>
<accession>A0A5N5XE02</accession>
<dbReference type="PANTHER" id="PTHR24305:SF107">
    <property type="entry name" value="P450, PUTATIVE (EUROFUNG)-RELATED"/>
    <property type="match status" value="1"/>
</dbReference>
<evidence type="ECO:0000256" key="1">
    <source>
        <dbReference type="ARBA" id="ARBA00001971"/>
    </source>
</evidence>
<evidence type="ECO:0000256" key="3">
    <source>
        <dbReference type="ARBA" id="ARBA00010617"/>
    </source>
</evidence>
<dbReference type="EMBL" id="ML732154">
    <property type="protein sequence ID" value="KAB8078936.1"/>
    <property type="molecule type" value="Genomic_DNA"/>
</dbReference>
<protein>
    <recommendedName>
        <fullName evidence="12">Cytochrome P450</fullName>
    </recommendedName>
</protein>
<evidence type="ECO:0000256" key="7">
    <source>
        <dbReference type="ARBA" id="ARBA00023004"/>
    </source>
</evidence>
<keyword evidence="11" id="KW-1185">Reference proteome</keyword>
<dbReference type="InterPro" id="IPR002401">
    <property type="entry name" value="Cyt_P450_E_grp-I"/>
</dbReference>
<reference evidence="10 11" key="1">
    <citation type="submission" date="2019-04" db="EMBL/GenBank/DDBJ databases">
        <title>Friends and foes A comparative genomics study of 23 Aspergillus species from section Flavi.</title>
        <authorList>
            <consortium name="DOE Joint Genome Institute"/>
            <person name="Kjaerbolling I."/>
            <person name="Vesth T."/>
            <person name="Frisvad J.C."/>
            <person name="Nybo J.L."/>
            <person name="Theobald S."/>
            <person name="Kildgaard S."/>
            <person name="Isbrandt T."/>
            <person name="Kuo A."/>
            <person name="Sato A."/>
            <person name="Lyhne E.K."/>
            <person name="Kogle M.E."/>
            <person name="Wiebenga A."/>
            <person name="Kun R.S."/>
            <person name="Lubbers R.J."/>
            <person name="Makela M.R."/>
            <person name="Barry K."/>
            <person name="Chovatia M."/>
            <person name="Clum A."/>
            <person name="Daum C."/>
            <person name="Haridas S."/>
            <person name="He G."/>
            <person name="LaButti K."/>
            <person name="Lipzen A."/>
            <person name="Mondo S."/>
            <person name="Riley R."/>
            <person name="Salamov A."/>
            <person name="Simmons B.A."/>
            <person name="Magnuson J.K."/>
            <person name="Henrissat B."/>
            <person name="Mortensen U.H."/>
            <person name="Larsen T.O."/>
            <person name="Devries R.P."/>
            <person name="Grigoriev I.V."/>
            <person name="Machida M."/>
            <person name="Baker S.E."/>
            <person name="Andersen M.R."/>
        </authorList>
    </citation>
    <scope>NUCLEOTIDE SEQUENCE [LARGE SCALE GENOMIC DNA]</scope>
    <source>
        <strain evidence="10 11">CBS 151.66</strain>
    </source>
</reference>
<dbReference type="AlphaFoldDB" id="A0A5N5XE02"/>
<evidence type="ECO:0000256" key="9">
    <source>
        <dbReference type="PIRSR" id="PIRSR602401-1"/>
    </source>
</evidence>
<keyword evidence="6" id="KW-0560">Oxidoreductase</keyword>
<dbReference type="InterPro" id="IPR001128">
    <property type="entry name" value="Cyt_P450"/>
</dbReference>